<reference evidence="1 2" key="1">
    <citation type="submission" date="2020-08" db="EMBL/GenBank/DDBJ databases">
        <title>Genomic Encyclopedia of Type Strains, Phase IV (KMG-IV): sequencing the most valuable type-strain genomes for metagenomic binning, comparative biology and taxonomic classification.</title>
        <authorList>
            <person name="Goeker M."/>
        </authorList>
    </citation>
    <scope>NUCLEOTIDE SEQUENCE [LARGE SCALE GENOMIC DNA]</scope>
    <source>
        <strain evidence="1 2">DSM 29007</strain>
    </source>
</reference>
<name>A0A841GWU7_9BACT</name>
<organism evidence="1 2">
    <name type="scientific">Longimicrobium terrae</name>
    <dbReference type="NCBI Taxonomy" id="1639882"/>
    <lineage>
        <taxon>Bacteria</taxon>
        <taxon>Pseudomonadati</taxon>
        <taxon>Gemmatimonadota</taxon>
        <taxon>Longimicrobiia</taxon>
        <taxon>Longimicrobiales</taxon>
        <taxon>Longimicrobiaceae</taxon>
        <taxon>Longimicrobium</taxon>
    </lineage>
</organism>
<dbReference type="RefSeq" id="WP_170035715.1">
    <property type="nucleotide sequence ID" value="NZ_JABDTL010000001.1"/>
</dbReference>
<dbReference type="EMBL" id="JACHIA010000004">
    <property type="protein sequence ID" value="MBB6070323.1"/>
    <property type="molecule type" value="Genomic_DNA"/>
</dbReference>
<gene>
    <name evidence="1" type="ORF">HNQ61_001942</name>
</gene>
<proteinExistence type="predicted"/>
<sequence>MPDTFIVTVDLEGRLCFLWDDRLAPLAAQGTTDIRRASHVEPAEGGGWMADLSPCGGPALGPFPLRADALNAERAWIEARL</sequence>
<dbReference type="AlphaFoldDB" id="A0A841GWU7"/>
<keyword evidence="2" id="KW-1185">Reference proteome</keyword>
<comment type="caution">
    <text evidence="1">The sequence shown here is derived from an EMBL/GenBank/DDBJ whole genome shotgun (WGS) entry which is preliminary data.</text>
</comment>
<evidence type="ECO:0000313" key="1">
    <source>
        <dbReference type="EMBL" id="MBB6070323.1"/>
    </source>
</evidence>
<dbReference type="Proteomes" id="UP000582837">
    <property type="component" value="Unassembled WGS sequence"/>
</dbReference>
<protein>
    <submittedName>
        <fullName evidence="1">Uncharacterized protein</fullName>
    </submittedName>
</protein>
<evidence type="ECO:0000313" key="2">
    <source>
        <dbReference type="Proteomes" id="UP000582837"/>
    </source>
</evidence>
<accession>A0A841GWU7</accession>